<comment type="caution">
    <text evidence="2">The sequence shown here is derived from an EMBL/GenBank/DDBJ whole genome shotgun (WGS) entry which is preliminary data.</text>
</comment>
<feature type="signal peptide" evidence="1">
    <location>
        <begin position="1"/>
        <end position="23"/>
    </location>
</feature>
<dbReference type="Pfam" id="PF14092">
    <property type="entry name" value="DUF4270"/>
    <property type="match status" value="1"/>
</dbReference>
<reference evidence="2" key="1">
    <citation type="submission" date="2020-10" db="EMBL/GenBank/DDBJ databases">
        <authorList>
            <person name="Gilroy R."/>
        </authorList>
    </citation>
    <scope>NUCLEOTIDE SEQUENCE</scope>
    <source>
        <strain evidence="2">2889</strain>
    </source>
</reference>
<dbReference type="EMBL" id="JADIMZ010000013">
    <property type="protein sequence ID" value="MBO8431850.1"/>
    <property type="molecule type" value="Genomic_DNA"/>
</dbReference>
<feature type="chain" id="PRO_5038790034" evidence="1">
    <location>
        <begin position="24"/>
        <end position="471"/>
    </location>
</feature>
<dbReference type="AlphaFoldDB" id="A0A9D9DRY6"/>
<keyword evidence="1" id="KW-0732">Signal</keyword>
<dbReference type="InterPro" id="IPR025366">
    <property type="entry name" value="DUF4270"/>
</dbReference>
<evidence type="ECO:0000313" key="3">
    <source>
        <dbReference type="Proteomes" id="UP000823612"/>
    </source>
</evidence>
<sequence length="471" mass="52357">MNFSKKGLWAILSAILVMSIACKTDPDSILGNGMHDDSLLEAKYDTAFRIEAFSVSDDSLILQNGSDVLLGATYSPVFGGATYNLVVQLLTQRTTDTAYHAGDLGPDFRVDSVVLNLPYPGFYPKHKRMDGRSMTFSLYEVTEDLVDGVGADSAYSSNYQVKYNPVALSGPITVYPKPYDTVTDTVDGVATTVIPDLRVRLDNSFGTKLLNCVQSMSATEQEDISSLPKYFKGLYLKVDPCNSENESIAFLVSNLYAEGAMITVYFDGDENGTSYQDFILGPMRFTQVIRDRSRSMDPLYKNQMENPGDTADGGQRLYIEGSGGSRVRFRIPDFPTEIDGDKVVINQAVLVLKNVDKGKESDIGYPAQLQGFLYYGKAMESDLPDASNPGGYYDEDAGEYRLNVTRYYQKLVYLTTLDTANRTNFLGYVDVAPISEDRYEEPTRVVLYGPRAEKNYMRLEVIYTVINDSVN</sequence>
<protein>
    <submittedName>
        <fullName evidence="2">DUF4270 family protein</fullName>
    </submittedName>
</protein>
<gene>
    <name evidence="2" type="ORF">IAB08_00945</name>
</gene>
<evidence type="ECO:0000256" key="1">
    <source>
        <dbReference type="SAM" id="SignalP"/>
    </source>
</evidence>
<accession>A0A9D9DRY6</accession>
<reference evidence="2" key="2">
    <citation type="journal article" date="2021" name="PeerJ">
        <title>Extensive microbial diversity within the chicken gut microbiome revealed by metagenomics and culture.</title>
        <authorList>
            <person name="Gilroy R."/>
            <person name="Ravi A."/>
            <person name="Getino M."/>
            <person name="Pursley I."/>
            <person name="Horton D.L."/>
            <person name="Alikhan N.F."/>
            <person name="Baker D."/>
            <person name="Gharbi K."/>
            <person name="Hall N."/>
            <person name="Watson M."/>
            <person name="Adriaenssens E.M."/>
            <person name="Foster-Nyarko E."/>
            <person name="Jarju S."/>
            <person name="Secka A."/>
            <person name="Antonio M."/>
            <person name="Oren A."/>
            <person name="Chaudhuri R.R."/>
            <person name="La Ragione R."/>
            <person name="Hildebrand F."/>
            <person name="Pallen M.J."/>
        </authorList>
    </citation>
    <scope>NUCLEOTIDE SEQUENCE</scope>
    <source>
        <strain evidence="2">2889</strain>
    </source>
</reference>
<evidence type="ECO:0000313" key="2">
    <source>
        <dbReference type="EMBL" id="MBO8431850.1"/>
    </source>
</evidence>
<organism evidence="2 3">
    <name type="scientific">Candidatus Pullibacteroides excrementavium</name>
    <dbReference type="NCBI Taxonomy" id="2840905"/>
    <lineage>
        <taxon>Bacteria</taxon>
        <taxon>Pseudomonadati</taxon>
        <taxon>Bacteroidota</taxon>
        <taxon>Bacteroidia</taxon>
        <taxon>Bacteroidales</taxon>
        <taxon>Candidatus Pullibacteroides</taxon>
    </lineage>
</organism>
<dbReference type="Proteomes" id="UP000823612">
    <property type="component" value="Unassembled WGS sequence"/>
</dbReference>
<proteinExistence type="predicted"/>
<dbReference type="PROSITE" id="PS51257">
    <property type="entry name" value="PROKAR_LIPOPROTEIN"/>
    <property type="match status" value="1"/>
</dbReference>
<name>A0A9D9DRY6_9BACT</name>